<evidence type="ECO:0000256" key="2">
    <source>
        <dbReference type="SAM" id="MobiDB-lite"/>
    </source>
</evidence>
<comment type="caution">
    <text evidence="4">The sequence shown here is derived from an EMBL/GenBank/DDBJ whole genome shotgun (WGS) entry which is preliminary data.</text>
</comment>
<keyword evidence="1" id="KW-0238">DNA-binding</keyword>
<evidence type="ECO:0000313" key="5">
    <source>
        <dbReference type="Proteomes" id="UP001147653"/>
    </source>
</evidence>
<dbReference type="InterPro" id="IPR010998">
    <property type="entry name" value="Integrase_recombinase_N"/>
</dbReference>
<sequence length="108" mass="12324">MRRGITNPLAQAPEETKPVPLFAVFAHEWFEGVRGELRPSTVLDYEWQITAHPLPFFGAMPLSAISVQDVDRYRQAKVREAEKRRQAVDKGTPLRDKDGRILRPLNAT</sequence>
<dbReference type="SUPFAM" id="SSF56349">
    <property type="entry name" value="DNA breaking-rejoining enzymes"/>
    <property type="match status" value="1"/>
</dbReference>
<feature type="compositionally biased region" description="Basic and acidic residues" evidence="2">
    <location>
        <begin position="81"/>
        <end position="101"/>
    </location>
</feature>
<feature type="domain" description="Integrase SAM-like N-terminal" evidence="3">
    <location>
        <begin position="22"/>
        <end position="76"/>
    </location>
</feature>
<dbReference type="Gene3D" id="1.10.150.130">
    <property type="match status" value="1"/>
</dbReference>
<dbReference type="AlphaFoldDB" id="A0A9X3SIJ8"/>
<evidence type="ECO:0000256" key="1">
    <source>
        <dbReference type="ARBA" id="ARBA00023125"/>
    </source>
</evidence>
<dbReference type="Proteomes" id="UP001147653">
    <property type="component" value="Unassembled WGS sequence"/>
</dbReference>
<gene>
    <name evidence="4" type="ORF">OJ997_28715</name>
</gene>
<dbReference type="InterPro" id="IPR011010">
    <property type="entry name" value="DNA_brk_join_enz"/>
</dbReference>
<dbReference type="InterPro" id="IPR004107">
    <property type="entry name" value="Integrase_SAM-like_N"/>
</dbReference>
<reference evidence="4" key="1">
    <citation type="submission" date="2022-10" db="EMBL/GenBank/DDBJ databases">
        <title>The WGS of Solirubrobacter phytolaccae KCTC 29190.</title>
        <authorList>
            <person name="Jiang Z."/>
        </authorList>
    </citation>
    <scope>NUCLEOTIDE SEQUENCE</scope>
    <source>
        <strain evidence="4">KCTC 29190</strain>
    </source>
</reference>
<dbReference type="GO" id="GO:0015074">
    <property type="term" value="P:DNA integration"/>
    <property type="evidence" value="ECO:0007669"/>
    <property type="project" value="InterPro"/>
</dbReference>
<proteinExistence type="predicted"/>
<accession>A0A9X3SIJ8</accession>
<protein>
    <submittedName>
        <fullName evidence="4">N-terminal phage integrase SAM-like domain-containing protein</fullName>
    </submittedName>
</protein>
<keyword evidence="5" id="KW-1185">Reference proteome</keyword>
<dbReference type="Pfam" id="PF14659">
    <property type="entry name" value="Phage_int_SAM_3"/>
    <property type="match status" value="1"/>
</dbReference>
<dbReference type="GO" id="GO:0003677">
    <property type="term" value="F:DNA binding"/>
    <property type="evidence" value="ECO:0007669"/>
    <property type="project" value="UniProtKB-KW"/>
</dbReference>
<dbReference type="EMBL" id="JAPDDP010000073">
    <property type="protein sequence ID" value="MDA0184322.1"/>
    <property type="molecule type" value="Genomic_DNA"/>
</dbReference>
<organism evidence="4 5">
    <name type="scientific">Solirubrobacter phytolaccae</name>
    <dbReference type="NCBI Taxonomy" id="1404360"/>
    <lineage>
        <taxon>Bacteria</taxon>
        <taxon>Bacillati</taxon>
        <taxon>Actinomycetota</taxon>
        <taxon>Thermoleophilia</taxon>
        <taxon>Solirubrobacterales</taxon>
        <taxon>Solirubrobacteraceae</taxon>
        <taxon>Solirubrobacter</taxon>
    </lineage>
</organism>
<evidence type="ECO:0000313" key="4">
    <source>
        <dbReference type="EMBL" id="MDA0184322.1"/>
    </source>
</evidence>
<dbReference type="RefSeq" id="WP_270028770.1">
    <property type="nucleotide sequence ID" value="NZ_JAPDDP010000073.1"/>
</dbReference>
<evidence type="ECO:0000259" key="3">
    <source>
        <dbReference type="Pfam" id="PF14659"/>
    </source>
</evidence>
<feature type="region of interest" description="Disordered" evidence="2">
    <location>
        <begin position="81"/>
        <end position="108"/>
    </location>
</feature>
<name>A0A9X3SIJ8_9ACTN</name>